<dbReference type="GO" id="GO:0005524">
    <property type="term" value="F:ATP binding"/>
    <property type="evidence" value="ECO:0007669"/>
    <property type="project" value="InterPro"/>
</dbReference>
<dbReference type="Pfam" id="PF00400">
    <property type="entry name" value="WD40"/>
    <property type="match status" value="3"/>
</dbReference>
<dbReference type="InterPro" id="IPR015943">
    <property type="entry name" value="WD40/YVTN_repeat-like_dom_sf"/>
</dbReference>
<dbReference type="InterPro" id="IPR000719">
    <property type="entry name" value="Prot_kinase_dom"/>
</dbReference>
<feature type="repeat" description="WD" evidence="3">
    <location>
        <begin position="262"/>
        <end position="297"/>
    </location>
</feature>
<dbReference type="HOGENOM" id="CLU_000288_57_24_1"/>
<dbReference type="InterPro" id="IPR019775">
    <property type="entry name" value="WD40_repeat_CS"/>
</dbReference>
<dbReference type="SUPFAM" id="SSF56112">
    <property type="entry name" value="Protein kinase-like (PK-like)"/>
    <property type="match status" value="1"/>
</dbReference>
<dbReference type="Pfam" id="PF07714">
    <property type="entry name" value="PK_Tyr_Ser-Thr"/>
    <property type="match status" value="1"/>
</dbReference>
<dbReference type="Pfam" id="PF23414">
    <property type="entry name" value="Beta-prop_EML_2"/>
    <property type="match status" value="1"/>
</dbReference>
<dbReference type="Proteomes" id="UP000027456">
    <property type="component" value="Unassembled WGS sequence"/>
</dbReference>
<proteinExistence type="predicted"/>
<keyword evidence="5" id="KW-0418">Kinase</keyword>
<dbReference type="InterPro" id="IPR036322">
    <property type="entry name" value="WD40_repeat_dom_sf"/>
</dbReference>
<feature type="non-terminal residue" evidence="5">
    <location>
        <position position="1"/>
    </location>
</feature>
<dbReference type="CDD" id="cd00200">
    <property type="entry name" value="WD40"/>
    <property type="match status" value="1"/>
</dbReference>
<dbReference type="InterPro" id="IPR055442">
    <property type="entry name" value="Beta-prop_EML-like_2nd"/>
</dbReference>
<dbReference type="SMART" id="SM00320">
    <property type="entry name" value="WD40"/>
    <property type="match status" value="7"/>
</dbReference>
<feature type="repeat" description="WD" evidence="3">
    <location>
        <begin position="42"/>
        <end position="83"/>
    </location>
</feature>
<evidence type="ECO:0000313" key="6">
    <source>
        <dbReference type="Proteomes" id="UP000027456"/>
    </source>
</evidence>
<dbReference type="InterPro" id="IPR001245">
    <property type="entry name" value="Ser-Thr/Tyr_kinase_cat_dom"/>
</dbReference>
<dbReference type="PROSITE" id="PS50294">
    <property type="entry name" value="WD_REPEATS_REGION"/>
    <property type="match status" value="6"/>
</dbReference>
<dbReference type="InterPro" id="IPR020472">
    <property type="entry name" value="WD40_PAC1"/>
</dbReference>
<comment type="caution">
    <text evidence="5">The sequence shown here is derived from an EMBL/GenBank/DDBJ whole genome shotgun (WGS) entry which is preliminary data.</text>
</comment>
<dbReference type="InterPro" id="IPR001632">
    <property type="entry name" value="WD40_G-protein_beta-like"/>
</dbReference>
<name>A0A074RJ87_9AGAM</name>
<dbReference type="GO" id="GO:0004672">
    <property type="term" value="F:protein kinase activity"/>
    <property type="evidence" value="ECO:0007669"/>
    <property type="project" value="InterPro"/>
</dbReference>
<gene>
    <name evidence="5" type="ORF">V565_273200</name>
</gene>
<feature type="repeat" description="WD" evidence="3">
    <location>
        <begin position="176"/>
        <end position="217"/>
    </location>
</feature>
<dbReference type="PROSITE" id="PS50011">
    <property type="entry name" value="PROTEIN_KINASE_DOM"/>
    <property type="match status" value="1"/>
</dbReference>
<dbReference type="SUPFAM" id="SSF50978">
    <property type="entry name" value="WD40 repeat-like"/>
    <property type="match status" value="1"/>
</dbReference>
<feature type="domain" description="Protein kinase" evidence="4">
    <location>
        <begin position="340"/>
        <end position="618"/>
    </location>
</feature>
<dbReference type="STRING" id="1423351.A0A074RJ87"/>
<evidence type="ECO:0000256" key="1">
    <source>
        <dbReference type="ARBA" id="ARBA00022574"/>
    </source>
</evidence>
<sequence>GHTSRVTSVAYSPDGKSVASGSFDKTIRIWDAHRPSPTSEPLTGHIEWISSVAYSPLGDVIASGSQDKTIRLWDVNTRRQLGAIQSDHWFYSVAFSPDAKLIASGSGGKSFTPSTCTVQLWDVQMMTAVANPFKGHINAVKSVQFSPDGARVVSGSRDKIIRIWDVERGKTVVGPLKGHTDVVRSVAFSPDGSQIVSCSRDGTIWLWNAREGRVIGNPYEGHTHWVYSVAFSPLGTYVVSGGYDSTVRIWDVRTGRQVDQPYEEHTGGVLSVAFSPCGQYVASGSMDYKIIIRDVSSRVSDMVDPSSSQIISSQMSTHQIFDCLTSNGCIDLSSYMDPIQETAMIVSGGGFGDIWMGKLHNGGKVAIKAWRTNTLGECSYKTLKRAARGLFYWSRMEHPNIHRLQGVIMFRDQYLGMVSEWTENGNLHEYLRKYPDADRYQLCIDIASGLEYMHNRSMANVLVSSVGVAKISDFDFSVMSEVGSLVFTESSNTRAGSVRWAAPEILFSETPKRTTQSDVYALGMVGLPNRIDNTSIDVPGHYSQTMLEVFTREVPYPECRHDFTVFAKVQKGTLPARPLDRLKNDEQGDMVWQLLLRCWNREPSERPSSRQVFNSLSLNVTSGMGEVDAT</sequence>
<dbReference type="Gene3D" id="2.130.10.10">
    <property type="entry name" value="YVTN repeat-like/Quinoprotein amine dehydrogenase"/>
    <property type="match status" value="2"/>
</dbReference>
<dbReference type="PRINTS" id="PR00320">
    <property type="entry name" value="GPROTEINBRPT"/>
</dbReference>
<dbReference type="PRINTS" id="PR00319">
    <property type="entry name" value="GPROTEINB"/>
</dbReference>
<keyword evidence="1 3" id="KW-0853">WD repeat</keyword>
<evidence type="ECO:0000256" key="3">
    <source>
        <dbReference type="PROSITE-ProRule" id="PRU00221"/>
    </source>
</evidence>
<protein>
    <submittedName>
        <fullName evidence="5">Tyrosine kinase family catalytic domain protein</fullName>
    </submittedName>
</protein>
<feature type="repeat" description="WD" evidence="3">
    <location>
        <begin position="219"/>
        <end position="260"/>
    </location>
</feature>
<keyword evidence="2" id="KW-0677">Repeat</keyword>
<dbReference type="OrthoDB" id="10264588at2759"/>
<dbReference type="PROSITE" id="PS50082">
    <property type="entry name" value="WD_REPEATS_2"/>
    <property type="match status" value="6"/>
</dbReference>
<dbReference type="EMBL" id="AZST01001805">
    <property type="protein sequence ID" value="KEP45445.1"/>
    <property type="molecule type" value="Genomic_DNA"/>
</dbReference>
<dbReference type="Gene3D" id="1.10.510.10">
    <property type="entry name" value="Transferase(Phosphotransferase) domain 1"/>
    <property type="match status" value="1"/>
</dbReference>
<keyword evidence="5" id="KW-0808">Transferase</keyword>
<evidence type="ECO:0000256" key="2">
    <source>
        <dbReference type="ARBA" id="ARBA00022737"/>
    </source>
</evidence>
<evidence type="ECO:0000259" key="4">
    <source>
        <dbReference type="PROSITE" id="PS50011"/>
    </source>
</evidence>
<organism evidence="5 6">
    <name type="scientific">Rhizoctonia solani 123E</name>
    <dbReference type="NCBI Taxonomy" id="1423351"/>
    <lineage>
        <taxon>Eukaryota</taxon>
        <taxon>Fungi</taxon>
        <taxon>Dikarya</taxon>
        <taxon>Basidiomycota</taxon>
        <taxon>Agaricomycotina</taxon>
        <taxon>Agaricomycetes</taxon>
        <taxon>Cantharellales</taxon>
        <taxon>Ceratobasidiaceae</taxon>
        <taxon>Rhizoctonia</taxon>
    </lineage>
</organism>
<accession>A0A074RJ87</accession>
<reference evidence="5 6" key="1">
    <citation type="submission" date="2013-12" db="EMBL/GenBank/DDBJ databases">
        <authorList>
            <person name="Cubeta M."/>
            <person name="Pakala S."/>
            <person name="Fedorova N."/>
            <person name="Thomas E."/>
            <person name="Dean R."/>
            <person name="Jabaji S."/>
            <person name="Neate S."/>
            <person name="Toda T."/>
            <person name="Tavantzis S."/>
            <person name="Vilgalys R."/>
            <person name="Bharathan N."/>
            <person name="Pakala S."/>
            <person name="Losada L.S."/>
            <person name="Zafar N."/>
            <person name="Nierman W."/>
        </authorList>
    </citation>
    <scope>NUCLEOTIDE SEQUENCE [LARGE SCALE GENOMIC DNA]</scope>
    <source>
        <strain evidence="5 6">123E</strain>
    </source>
</reference>
<dbReference type="InterPro" id="IPR011009">
    <property type="entry name" value="Kinase-like_dom_sf"/>
</dbReference>
<dbReference type="PANTHER" id="PTHR19848">
    <property type="entry name" value="WD40 REPEAT PROTEIN"/>
    <property type="match status" value="1"/>
</dbReference>
<evidence type="ECO:0000313" key="5">
    <source>
        <dbReference type="EMBL" id="KEP45445.1"/>
    </source>
</evidence>
<keyword evidence="6" id="KW-1185">Reference proteome</keyword>
<dbReference type="PANTHER" id="PTHR19848:SF8">
    <property type="entry name" value="F-BOX AND WD REPEAT DOMAIN CONTAINING 7"/>
    <property type="match status" value="1"/>
</dbReference>
<dbReference type="InterPro" id="IPR001680">
    <property type="entry name" value="WD40_rpt"/>
</dbReference>
<feature type="repeat" description="WD" evidence="3">
    <location>
        <begin position="133"/>
        <end position="174"/>
    </location>
</feature>
<dbReference type="AlphaFoldDB" id="A0A074RJ87"/>
<feature type="repeat" description="WD" evidence="3">
    <location>
        <begin position="1"/>
        <end position="40"/>
    </location>
</feature>
<dbReference type="PROSITE" id="PS00678">
    <property type="entry name" value="WD_REPEATS_1"/>
    <property type="match status" value="4"/>
</dbReference>